<evidence type="ECO:0000256" key="3">
    <source>
        <dbReference type="PROSITE-ProRule" id="PRU00289"/>
    </source>
</evidence>
<dbReference type="RefSeq" id="WP_013421232.1">
    <property type="nucleotide sequence ID" value="NC_014666.1"/>
</dbReference>
<evidence type="ECO:0000256" key="1">
    <source>
        <dbReference type="ARBA" id="ARBA00022741"/>
    </source>
</evidence>
<keyword evidence="7" id="KW-1185">Reference proteome</keyword>
<feature type="transmembrane region" description="Helical" evidence="4">
    <location>
        <begin position="64"/>
        <end position="85"/>
    </location>
</feature>
<protein>
    <submittedName>
        <fullName evidence="6">Cell division protein FtsK/SpoIIIE</fullName>
    </submittedName>
</protein>
<dbReference type="KEGG" id="fri:FraEuI1c_0021"/>
<dbReference type="PANTHER" id="PTHR22683:SF41">
    <property type="entry name" value="DNA TRANSLOCASE FTSK"/>
    <property type="match status" value="1"/>
</dbReference>
<keyword evidence="4" id="KW-0812">Transmembrane</keyword>
<dbReference type="EMBL" id="CP002299">
    <property type="protein sequence ID" value="ADP78109.1"/>
    <property type="molecule type" value="Genomic_DNA"/>
</dbReference>
<keyword evidence="6" id="KW-0131">Cell cycle</keyword>
<keyword evidence="4" id="KW-0472">Membrane</keyword>
<accession>E3J271</accession>
<dbReference type="PANTHER" id="PTHR22683">
    <property type="entry name" value="SPORULATION PROTEIN RELATED"/>
    <property type="match status" value="1"/>
</dbReference>
<keyword evidence="1 3" id="KW-0547">Nucleotide-binding</keyword>
<dbReference type="SMART" id="SM00382">
    <property type="entry name" value="AAA"/>
    <property type="match status" value="1"/>
</dbReference>
<dbReference type="GO" id="GO:0005524">
    <property type="term" value="F:ATP binding"/>
    <property type="evidence" value="ECO:0007669"/>
    <property type="project" value="UniProtKB-UniRule"/>
</dbReference>
<organism evidence="6 7">
    <name type="scientific">Pseudofrankia inefficax (strain DSM 45817 / CECT 9037 / DDB 130130 / EuI1c)</name>
    <name type="common">Frankia inefficax</name>
    <dbReference type="NCBI Taxonomy" id="298654"/>
    <lineage>
        <taxon>Bacteria</taxon>
        <taxon>Bacillati</taxon>
        <taxon>Actinomycetota</taxon>
        <taxon>Actinomycetes</taxon>
        <taxon>Frankiales</taxon>
        <taxon>Frankiaceae</taxon>
        <taxon>Pseudofrankia</taxon>
    </lineage>
</organism>
<dbReference type="GO" id="GO:0003677">
    <property type="term" value="F:DNA binding"/>
    <property type="evidence" value="ECO:0007669"/>
    <property type="project" value="InterPro"/>
</dbReference>
<dbReference type="PROSITE" id="PS50901">
    <property type="entry name" value="FTSK"/>
    <property type="match status" value="1"/>
</dbReference>
<feature type="domain" description="FtsK" evidence="5">
    <location>
        <begin position="231"/>
        <end position="411"/>
    </location>
</feature>
<dbReference type="Proteomes" id="UP000002484">
    <property type="component" value="Chromosome"/>
</dbReference>
<dbReference type="Pfam" id="PF01580">
    <property type="entry name" value="FtsK_SpoIIIE"/>
    <property type="match status" value="1"/>
</dbReference>
<name>E3J271_PSEI1</name>
<evidence type="ECO:0000313" key="7">
    <source>
        <dbReference type="Proteomes" id="UP000002484"/>
    </source>
</evidence>
<evidence type="ECO:0000256" key="4">
    <source>
        <dbReference type="SAM" id="Phobius"/>
    </source>
</evidence>
<evidence type="ECO:0000259" key="5">
    <source>
        <dbReference type="PROSITE" id="PS50901"/>
    </source>
</evidence>
<dbReference type="eggNOG" id="COG1674">
    <property type="taxonomic scope" value="Bacteria"/>
</dbReference>
<keyword evidence="6" id="KW-0132">Cell division</keyword>
<dbReference type="Gene3D" id="3.40.50.300">
    <property type="entry name" value="P-loop containing nucleotide triphosphate hydrolases"/>
    <property type="match status" value="1"/>
</dbReference>
<dbReference type="GO" id="GO:0051301">
    <property type="term" value="P:cell division"/>
    <property type="evidence" value="ECO:0007669"/>
    <property type="project" value="UniProtKB-KW"/>
</dbReference>
<dbReference type="InterPro" id="IPR027417">
    <property type="entry name" value="P-loop_NTPase"/>
</dbReference>
<dbReference type="InterPro" id="IPR050206">
    <property type="entry name" value="FtsK/SpoIIIE/SftA"/>
</dbReference>
<gene>
    <name evidence="6" type="ordered locus">FraEuI1c_0021</name>
</gene>
<feature type="binding site" evidence="3">
    <location>
        <begin position="247"/>
        <end position="254"/>
    </location>
    <ligand>
        <name>ATP</name>
        <dbReference type="ChEBI" id="CHEBI:30616"/>
    </ligand>
</feature>
<keyword evidence="2 3" id="KW-0067">ATP-binding</keyword>
<keyword evidence="4" id="KW-1133">Transmembrane helix</keyword>
<reference evidence="6 7" key="1">
    <citation type="submission" date="2010-10" db="EMBL/GenBank/DDBJ databases">
        <title>Complete sequence of Frankia sp. EuI1c.</title>
        <authorList>
            <consortium name="US DOE Joint Genome Institute"/>
            <person name="Lucas S."/>
            <person name="Copeland A."/>
            <person name="Lapidus A."/>
            <person name="Cheng J.-F."/>
            <person name="Bruce D."/>
            <person name="Goodwin L."/>
            <person name="Pitluck S."/>
            <person name="Chertkov O."/>
            <person name="Detter J.C."/>
            <person name="Han C."/>
            <person name="Tapia R."/>
            <person name="Land M."/>
            <person name="Hauser L."/>
            <person name="Jeffries C."/>
            <person name="Kyrpides N."/>
            <person name="Ivanova N."/>
            <person name="Mikhailova N."/>
            <person name="Beauchemin N."/>
            <person name="Sen A."/>
            <person name="Sur S.A."/>
            <person name="Gtari M."/>
            <person name="Wall L."/>
            <person name="Tisa L."/>
            <person name="Woyke T."/>
        </authorList>
    </citation>
    <scope>NUCLEOTIDE SEQUENCE [LARGE SCALE GENOMIC DNA]</scope>
    <source>
        <strain evidence="7">DSM 45817 / CECT 9037 / EuI1c</strain>
    </source>
</reference>
<dbReference type="STRING" id="298654.FraEuI1c_0021"/>
<evidence type="ECO:0000256" key="2">
    <source>
        <dbReference type="ARBA" id="ARBA00022840"/>
    </source>
</evidence>
<proteinExistence type="predicted"/>
<dbReference type="AlphaFoldDB" id="E3J271"/>
<dbReference type="HOGENOM" id="CLU_034934_1_1_11"/>
<sequence length="565" mass="61870">MRRINGDRRFPSLPARHDKIRIPLWWVVVGMLGRLAGRCLLVVLRHPVAVGALVILTAFYRQTGLLGLGALAAFVVLVSGAWRLAHRASFDRAAWWTWGRLRLVAVYRRKWRPATLHCGLAIQIPASNAETVSFDEYFPRIRGFRASVAVESLRVELLPGQTPEQWAEQAEALRHVYRARACRVRCDQVGFIWLDFYRRDPLDRPVPPADVDGPDGPDGLDHLPIGRREDGGPWLLPLRGSHVLVAGATGSGKGSVLWSLIRALGPAVAAGLVELWVCDPKGGMEMAAGARLFARFAYDLPSIADLLDDAVARMQSRADGLRGVARLHTPTVGDPLIVVLVDEIAALTAYVTDRDLKRRLSASLGLLLSQGRAPGVVVVAAVQDPRKETLPFRDLFPVRVALRLVEAEQVDLVLGAGAHDKGARCQDIPPNLQGTGYVAEDGGGDPVRVRASWPDDAEIRRTIDRYSAPAAGALAVLRPVPPRLELPGPTIAPEIADILRARGMGHLLGLDGPARRRRVAWPWRKAEVPRSRPGWPAAGWVPDTDRPVDGWVPDLAEYGDPWAEK</sequence>
<dbReference type="SUPFAM" id="SSF52540">
    <property type="entry name" value="P-loop containing nucleoside triphosphate hydrolases"/>
    <property type="match status" value="1"/>
</dbReference>
<dbReference type="InterPro" id="IPR002543">
    <property type="entry name" value="FtsK_dom"/>
</dbReference>
<evidence type="ECO:0000313" key="6">
    <source>
        <dbReference type="EMBL" id="ADP78109.1"/>
    </source>
</evidence>
<dbReference type="InterPro" id="IPR003593">
    <property type="entry name" value="AAA+_ATPase"/>
</dbReference>
<dbReference type="OrthoDB" id="3217500at2"/>
<dbReference type="InParanoid" id="E3J271"/>